<dbReference type="HOGENOM" id="CLU_007265_3_8_1"/>
<dbReference type="SUPFAM" id="SSF50465">
    <property type="entry name" value="EF-Tu/eEF-1alpha/eIF2-gamma C-terminal domain"/>
    <property type="match status" value="1"/>
</dbReference>
<dbReference type="FunCoup" id="R7UZ57">
    <property type="interactions" value="1408"/>
</dbReference>
<dbReference type="FunFam" id="2.40.30.10:FF:000020">
    <property type="entry name" value="Translation elongation factor EF-1"/>
    <property type="match status" value="1"/>
</dbReference>
<dbReference type="InterPro" id="IPR004161">
    <property type="entry name" value="EFTu-like_2"/>
</dbReference>
<feature type="compositionally biased region" description="Basic and acidic residues" evidence="7">
    <location>
        <begin position="96"/>
        <end position="113"/>
    </location>
</feature>
<evidence type="ECO:0000313" key="9">
    <source>
        <dbReference type="EMBL" id="ELU08696.1"/>
    </source>
</evidence>
<reference evidence="11" key="1">
    <citation type="submission" date="2012-12" db="EMBL/GenBank/DDBJ databases">
        <authorList>
            <person name="Hellsten U."/>
            <person name="Grimwood J."/>
            <person name="Chapman J.A."/>
            <person name="Shapiro H."/>
            <person name="Aerts A."/>
            <person name="Otillar R.P."/>
            <person name="Terry A.Y."/>
            <person name="Boore J.L."/>
            <person name="Simakov O."/>
            <person name="Marletaz F."/>
            <person name="Cho S.-J."/>
            <person name="Edsinger-Gonzales E."/>
            <person name="Havlak P."/>
            <person name="Kuo D.-H."/>
            <person name="Larsson T."/>
            <person name="Lv J."/>
            <person name="Arendt D."/>
            <person name="Savage R."/>
            <person name="Osoegawa K."/>
            <person name="de Jong P."/>
            <person name="Lindberg D.R."/>
            <person name="Seaver E.C."/>
            <person name="Weisblat D.A."/>
            <person name="Putnam N.H."/>
            <person name="Grigoriev I.V."/>
            <person name="Rokhsar D.S."/>
        </authorList>
    </citation>
    <scope>NUCLEOTIDE SEQUENCE</scope>
    <source>
        <strain evidence="11">I ESC-2004</strain>
    </source>
</reference>
<dbReference type="OMA" id="IERYEEC"/>
<protein>
    <recommendedName>
        <fullName evidence="8">Tr-type G domain-containing protein</fullName>
    </recommendedName>
</protein>
<dbReference type="PRINTS" id="PR00315">
    <property type="entry name" value="ELONGATNFCT"/>
</dbReference>
<evidence type="ECO:0000256" key="5">
    <source>
        <dbReference type="ARBA" id="ARBA00022917"/>
    </source>
</evidence>
<dbReference type="InterPro" id="IPR000795">
    <property type="entry name" value="T_Tr_GTP-bd_dom"/>
</dbReference>
<accession>R7UZ57</accession>
<dbReference type="InterPro" id="IPR027417">
    <property type="entry name" value="P-loop_NTPase"/>
</dbReference>
<feature type="domain" description="Tr-type G" evidence="8">
    <location>
        <begin position="149"/>
        <end position="376"/>
    </location>
</feature>
<dbReference type="EMBL" id="AMQN01006633">
    <property type="status" value="NOT_ANNOTATED_CDS"/>
    <property type="molecule type" value="Genomic_DNA"/>
</dbReference>
<feature type="region of interest" description="Disordered" evidence="7">
    <location>
        <begin position="1"/>
        <end position="26"/>
    </location>
</feature>
<dbReference type="PROSITE" id="PS51722">
    <property type="entry name" value="G_TR_2"/>
    <property type="match status" value="1"/>
</dbReference>
<evidence type="ECO:0000256" key="7">
    <source>
        <dbReference type="SAM" id="MobiDB-lite"/>
    </source>
</evidence>
<feature type="region of interest" description="Disordered" evidence="7">
    <location>
        <begin position="51"/>
        <end position="144"/>
    </location>
</feature>
<dbReference type="STRING" id="283909.R7UZ57"/>
<dbReference type="InterPro" id="IPR054696">
    <property type="entry name" value="GTP-eEF1A_C"/>
</dbReference>
<dbReference type="Gene3D" id="3.40.50.300">
    <property type="entry name" value="P-loop containing nucleotide triphosphate hydrolases"/>
    <property type="match status" value="1"/>
</dbReference>
<dbReference type="Pfam" id="PF03144">
    <property type="entry name" value="GTP_EFTU_D2"/>
    <property type="match status" value="1"/>
</dbReference>
<dbReference type="Gene3D" id="2.40.30.10">
    <property type="entry name" value="Translation factors"/>
    <property type="match status" value="2"/>
</dbReference>
<keyword evidence="11" id="KW-1185">Reference proteome</keyword>
<evidence type="ECO:0000256" key="6">
    <source>
        <dbReference type="ARBA" id="ARBA00023134"/>
    </source>
</evidence>
<evidence type="ECO:0000256" key="1">
    <source>
        <dbReference type="ARBA" id="ARBA00004496"/>
    </source>
</evidence>
<name>R7UZ57_CAPTE</name>
<comment type="similarity">
    <text evidence="2">Belongs to the TRAFAC class translation factor GTPase superfamily. Classic translation factor GTPase family. EF-Tu/EF-1A subfamily.</text>
</comment>
<dbReference type="CDD" id="cd01883">
    <property type="entry name" value="EF1_alpha"/>
    <property type="match status" value="1"/>
</dbReference>
<keyword evidence="3" id="KW-0963">Cytoplasm</keyword>
<proteinExistence type="inferred from homology"/>
<feature type="compositionally biased region" description="Low complexity" evidence="7">
    <location>
        <begin position="120"/>
        <end position="132"/>
    </location>
</feature>
<dbReference type="PROSITE" id="PS00301">
    <property type="entry name" value="G_TR_1"/>
    <property type="match status" value="1"/>
</dbReference>
<dbReference type="Proteomes" id="UP000014760">
    <property type="component" value="Unassembled WGS sequence"/>
</dbReference>
<dbReference type="InterPro" id="IPR009001">
    <property type="entry name" value="Transl_elong_EF1A/Init_IF2_C"/>
</dbReference>
<dbReference type="EnsemblMetazoa" id="CapteT162785">
    <property type="protein sequence ID" value="CapteP162785"/>
    <property type="gene ID" value="CapteG162785"/>
</dbReference>
<dbReference type="InterPro" id="IPR031157">
    <property type="entry name" value="G_TR_CS"/>
</dbReference>
<dbReference type="OrthoDB" id="342024at2759"/>
<dbReference type="CDD" id="cd04089">
    <property type="entry name" value="eRF3_II"/>
    <property type="match status" value="1"/>
</dbReference>
<dbReference type="EMBL" id="KB298831">
    <property type="protein sequence ID" value="ELU08696.1"/>
    <property type="molecule type" value="Genomic_DNA"/>
</dbReference>
<dbReference type="SUPFAM" id="SSF50447">
    <property type="entry name" value="Translation proteins"/>
    <property type="match status" value="1"/>
</dbReference>
<evidence type="ECO:0000256" key="3">
    <source>
        <dbReference type="ARBA" id="ARBA00022490"/>
    </source>
</evidence>
<evidence type="ECO:0000313" key="10">
    <source>
        <dbReference type="EnsemblMetazoa" id="CapteP162785"/>
    </source>
</evidence>
<keyword evidence="5" id="KW-0648">Protein biosynthesis</keyword>
<dbReference type="GO" id="GO:0006415">
    <property type="term" value="P:translational termination"/>
    <property type="evidence" value="ECO:0007669"/>
    <property type="project" value="UniProtKB-ARBA"/>
</dbReference>
<organism evidence="9">
    <name type="scientific">Capitella teleta</name>
    <name type="common">Polychaete worm</name>
    <dbReference type="NCBI Taxonomy" id="283909"/>
    <lineage>
        <taxon>Eukaryota</taxon>
        <taxon>Metazoa</taxon>
        <taxon>Spiralia</taxon>
        <taxon>Lophotrochozoa</taxon>
        <taxon>Annelida</taxon>
        <taxon>Polychaeta</taxon>
        <taxon>Sedentaria</taxon>
        <taxon>Scolecida</taxon>
        <taxon>Capitellidae</taxon>
        <taxon>Capitella</taxon>
    </lineage>
</organism>
<evidence type="ECO:0000256" key="2">
    <source>
        <dbReference type="ARBA" id="ARBA00007249"/>
    </source>
</evidence>
<feature type="compositionally biased region" description="Basic and acidic residues" evidence="7">
    <location>
        <begin position="68"/>
        <end position="83"/>
    </location>
</feature>
<dbReference type="GO" id="GO:0005525">
    <property type="term" value="F:GTP binding"/>
    <property type="evidence" value="ECO:0007669"/>
    <property type="project" value="UniProtKB-KW"/>
</dbReference>
<evidence type="ECO:0000259" key="8">
    <source>
        <dbReference type="PROSITE" id="PS51722"/>
    </source>
</evidence>
<dbReference type="FunFam" id="2.40.30.10:FF:000017">
    <property type="entry name" value="Eukaryotic peptide chain release factor GTP-binding subunit"/>
    <property type="match status" value="1"/>
</dbReference>
<evidence type="ECO:0000256" key="4">
    <source>
        <dbReference type="ARBA" id="ARBA00022741"/>
    </source>
</evidence>
<comment type="subcellular location">
    <subcellularLocation>
        <location evidence="1">Cytoplasm</location>
    </subcellularLocation>
</comment>
<dbReference type="InterPro" id="IPR009000">
    <property type="entry name" value="Transl_B-barrel_sf"/>
</dbReference>
<dbReference type="GO" id="GO:0005737">
    <property type="term" value="C:cytoplasm"/>
    <property type="evidence" value="ECO:0007669"/>
    <property type="project" value="UniProtKB-SubCell"/>
</dbReference>
<evidence type="ECO:0000313" key="11">
    <source>
        <dbReference type="Proteomes" id="UP000014760"/>
    </source>
</evidence>
<keyword evidence="6" id="KW-0342">GTP-binding</keyword>
<dbReference type="AlphaFoldDB" id="R7UZ57"/>
<keyword evidence="4" id="KW-0547">Nucleotide-binding</keyword>
<reference evidence="9 11" key="2">
    <citation type="journal article" date="2013" name="Nature">
        <title>Insights into bilaterian evolution from three spiralian genomes.</title>
        <authorList>
            <person name="Simakov O."/>
            <person name="Marletaz F."/>
            <person name="Cho S.J."/>
            <person name="Edsinger-Gonzales E."/>
            <person name="Havlak P."/>
            <person name="Hellsten U."/>
            <person name="Kuo D.H."/>
            <person name="Larsson T."/>
            <person name="Lv J."/>
            <person name="Arendt D."/>
            <person name="Savage R."/>
            <person name="Osoegawa K."/>
            <person name="de Jong P."/>
            <person name="Grimwood J."/>
            <person name="Chapman J.A."/>
            <person name="Shapiro H."/>
            <person name="Aerts A."/>
            <person name="Otillar R.P."/>
            <person name="Terry A.Y."/>
            <person name="Boore J.L."/>
            <person name="Grigoriev I.V."/>
            <person name="Lindberg D.R."/>
            <person name="Seaver E.C."/>
            <person name="Weisblat D.A."/>
            <person name="Putnam N.H."/>
            <person name="Rokhsar D.S."/>
        </authorList>
    </citation>
    <scope>NUCLEOTIDE SEQUENCE</scope>
    <source>
        <strain evidence="9 11">I ESC-2004</strain>
    </source>
</reference>
<dbReference type="CDD" id="cd03704">
    <property type="entry name" value="eRF3_C_III"/>
    <property type="match status" value="1"/>
</dbReference>
<sequence>MDQPNAPDSWDQDYDGATDNKQAMNDVSDALGGLNVNAMPFVPGQNVFAREFVPNFGPTPDTPNGEPQKMEEDAPDDWAEKADSNSSSQAPDDSGGGEKVEKMEHLEVVSKEEIMDDDSSSQTGSTASATRAAKAKKKVKVESTNSKPKDHLNIVFIGHVDAGKSTIGGHIMYLTGMVEKRTLEKYEREAKEKNRESWYLSWALDTNLDERDKGKTVEVGRAYFETESKHFTILDAPGHKSFVPNMIKGASQADVAVLVISARRGEFETGFERGGQTREHAMLVKTAGVKHLIVVVNKMDDPTVEWDESRYEEIKEKLTPYLKKCGFNPKQDIFYLPVSGLTGVNLKDTPKDICPWYSGVSLIQYLENLAPVGRMTEGPVRMPVVNRYRDMGTIVLGKIESGTISKGQVLTMMPNKFSVEVMQLWSDEEDAEQCFPGANVKLKLKNVEEEDVSGGFVLCSPDNLCHTGRLFDAQVVILEHKSIICAGYSAVMHIHTCAEEVSIKTLRCTVDKRTGEKSKQPPRFIKQDQIAIVRLEVPGGLICLETFKDFPQMGRFTLRDEGKTIGIGKVLKVIA</sequence>
<gene>
    <name evidence="9" type="ORF">CAPTEDRAFT_162785</name>
</gene>
<dbReference type="SUPFAM" id="SSF52540">
    <property type="entry name" value="P-loop containing nucleoside triphosphate hydrolases"/>
    <property type="match status" value="1"/>
</dbReference>
<dbReference type="Pfam" id="PF00009">
    <property type="entry name" value="GTP_EFTU"/>
    <property type="match status" value="1"/>
</dbReference>
<dbReference type="GO" id="GO:0003924">
    <property type="term" value="F:GTPase activity"/>
    <property type="evidence" value="ECO:0007669"/>
    <property type="project" value="InterPro"/>
</dbReference>
<dbReference type="FunFam" id="3.40.50.300:FF:000270">
    <property type="entry name" value="Eukaryotic peptide chain release factor GTP-binding subunit ERF3A"/>
    <property type="match status" value="1"/>
</dbReference>
<reference evidence="10" key="3">
    <citation type="submission" date="2015-06" db="UniProtKB">
        <authorList>
            <consortium name="EnsemblMetazoa"/>
        </authorList>
    </citation>
    <scope>IDENTIFICATION</scope>
</reference>
<dbReference type="PANTHER" id="PTHR23115">
    <property type="entry name" value="TRANSLATION FACTOR"/>
    <property type="match status" value="1"/>
</dbReference>
<dbReference type="InterPro" id="IPR050100">
    <property type="entry name" value="TRAFAC_GTPase_members"/>
</dbReference>
<dbReference type="Pfam" id="PF22594">
    <property type="entry name" value="GTP-eEF1A_C"/>
    <property type="match status" value="1"/>
</dbReference>